<feature type="non-terminal residue" evidence="1">
    <location>
        <position position="1"/>
    </location>
</feature>
<sequence length="44" mass="5078">ERKKGGVQIAKKKNLVFSGLPRPSLPPISYKRQIEDDEEYDSEM</sequence>
<comment type="caution">
    <text evidence="1">The sequence shown here is derived from an EMBL/GenBank/DDBJ whole genome shotgun (WGS) entry which is preliminary data.</text>
</comment>
<proteinExistence type="predicted"/>
<protein>
    <submittedName>
        <fullName evidence="1">SPT2 chromatin protein domain containing 1</fullName>
    </submittedName>
</protein>
<dbReference type="AlphaFoldDB" id="A0A8T1SJV4"/>
<dbReference type="OrthoDB" id="6259853at2759"/>
<organism evidence="1 2">
    <name type="scientific">Chelydra serpentina</name>
    <name type="common">Snapping turtle</name>
    <name type="synonym">Testudo serpentina</name>
    <dbReference type="NCBI Taxonomy" id="8475"/>
    <lineage>
        <taxon>Eukaryota</taxon>
        <taxon>Metazoa</taxon>
        <taxon>Chordata</taxon>
        <taxon>Craniata</taxon>
        <taxon>Vertebrata</taxon>
        <taxon>Euteleostomi</taxon>
        <taxon>Archelosauria</taxon>
        <taxon>Testudinata</taxon>
        <taxon>Testudines</taxon>
        <taxon>Cryptodira</taxon>
        <taxon>Durocryptodira</taxon>
        <taxon>Americhelydia</taxon>
        <taxon>Chelydroidea</taxon>
        <taxon>Chelydridae</taxon>
        <taxon>Chelydra</taxon>
    </lineage>
</organism>
<evidence type="ECO:0000313" key="2">
    <source>
        <dbReference type="Proteomes" id="UP000765507"/>
    </source>
</evidence>
<evidence type="ECO:0000313" key="1">
    <source>
        <dbReference type="EMBL" id="KAG6928947.1"/>
    </source>
</evidence>
<dbReference type="EMBL" id="JAHGAV010000195">
    <property type="protein sequence ID" value="KAG6928947.1"/>
    <property type="molecule type" value="Genomic_DNA"/>
</dbReference>
<reference evidence="1 2" key="1">
    <citation type="journal article" date="2020" name="G3 (Bethesda)">
        <title>Draft Genome of the Common Snapping Turtle, Chelydra serpentina, a Model for Phenotypic Plasticity in Reptiles.</title>
        <authorList>
            <person name="Das D."/>
            <person name="Singh S.K."/>
            <person name="Bierstedt J."/>
            <person name="Erickson A."/>
            <person name="Galli G.L.J."/>
            <person name="Crossley D.A. 2nd"/>
            <person name="Rhen T."/>
        </authorList>
    </citation>
    <scope>NUCLEOTIDE SEQUENCE [LARGE SCALE GENOMIC DNA]</scope>
    <source>
        <strain evidence="1">KW</strain>
    </source>
</reference>
<gene>
    <name evidence="1" type="ORF">G0U57_006793</name>
</gene>
<feature type="non-terminal residue" evidence="1">
    <location>
        <position position="44"/>
    </location>
</feature>
<name>A0A8T1SJV4_CHESE</name>
<dbReference type="Proteomes" id="UP000765507">
    <property type="component" value="Unassembled WGS sequence"/>
</dbReference>
<accession>A0A8T1SJV4</accession>
<keyword evidence="2" id="KW-1185">Reference proteome</keyword>